<feature type="binding site" description="axial binding residue" evidence="5">
    <location>
        <position position="446"/>
    </location>
    <ligand>
        <name>heme</name>
        <dbReference type="ChEBI" id="CHEBI:30413"/>
    </ligand>
    <ligandPart>
        <name>Fe</name>
        <dbReference type="ChEBI" id="CHEBI:18248"/>
    </ligandPart>
</feature>
<evidence type="ECO:0000256" key="6">
    <source>
        <dbReference type="RuleBase" id="RU000461"/>
    </source>
</evidence>
<dbReference type="PRINTS" id="PR00465">
    <property type="entry name" value="EP450IV"/>
</dbReference>
<dbReference type="OrthoDB" id="3366823at2759"/>
<comment type="similarity">
    <text evidence="2 6">Belongs to the cytochrome P450 family.</text>
</comment>
<keyword evidence="5 6" id="KW-0349">Heme</keyword>
<dbReference type="AlphaFoldDB" id="A0A6A5VYT4"/>
<organism evidence="8 9">
    <name type="scientific">Amniculicola lignicola CBS 123094</name>
    <dbReference type="NCBI Taxonomy" id="1392246"/>
    <lineage>
        <taxon>Eukaryota</taxon>
        <taxon>Fungi</taxon>
        <taxon>Dikarya</taxon>
        <taxon>Ascomycota</taxon>
        <taxon>Pezizomycotina</taxon>
        <taxon>Dothideomycetes</taxon>
        <taxon>Pleosporomycetidae</taxon>
        <taxon>Pleosporales</taxon>
        <taxon>Amniculicolaceae</taxon>
        <taxon>Amniculicola</taxon>
    </lineage>
</organism>
<evidence type="ECO:0000256" key="4">
    <source>
        <dbReference type="ARBA" id="ARBA00023004"/>
    </source>
</evidence>
<dbReference type="InterPro" id="IPR001128">
    <property type="entry name" value="Cyt_P450"/>
</dbReference>
<reference evidence="8" key="1">
    <citation type="journal article" date="2020" name="Stud. Mycol.">
        <title>101 Dothideomycetes genomes: a test case for predicting lifestyles and emergence of pathogens.</title>
        <authorList>
            <person name="Haridas S."/>
            <person name="Albert R."/>
            <person name="Binder M."/>
            <person name="Bloem J."/>
            <person name="Labutti K."/>
            <person name="Salamov A."/>
            <person name="Andreopoulos B."/>
            <person name="Baker S."/>
            <person name="Barry K."/>
            <person name="Bills G."/>
            <person name="Bluhm B."/>
            <person name="Cannon C."/>
            <person name="Castanera R."/>
            <person name="Culley D."/>
            <person name="Daum C."/>
            <person name="Ezra D."/>
            <person name="Gonzalez J."/>
            <person name="Henrissat B."/>
            <person name="Kuo A."/>
            <person name="Liang C."/>
            <person name="Lipzen A."/>
            <person name="Lutzoni F."/>
            <person name="Magnuson J."/>
            <person name="Mondo S."/>
            <person name="Nolan M."/>
            <person name="Ohm R."/>
            <person name="Pangilinan J."/>
            <person name="Park H.-J."/>
            <person name="Ramirez L."/>
            <person name="Alfaro M."/>
            <person name="Sun H."/>
            <person name="Tritt A."/>
            <person name="Yoshinaga Y."/>
            <person name="Zwiers L.-H."/>
            <person name="Turgeon B."/>
            <person name="Goodwin S."/>
            <person name="Spatafora J."/>
            <person name="Crous P."/>
            <person name="Grigoriev I."/>
        </authorList>
    </citation>
    <scope>NUCLEOTIDE SEQUENCE</scope>
    <source>
        <strain evidence="8">CBS 123094</strain>
    </source>
</reference>
<dbReference type="InterPro" id="IPR002403">
    <property type="entry name" value="Cyt_P450_E_grp-IV"/>
</dbReference>
<keyword evidence="9" id="KW-1185">Reference proteome</keyword>
<dbReference type="GO" id="GO:0020037">
    <property type="term" value="F:heme binding"/>
    <property type="evidence" value="ECO:0007669"/>
    <property type="project" value="InterPro"/>
</dbReference>
<protein>
    <submittedName>
        <fullName evidence="8">Cytochrome P450</fullName>
    </submittedName>
</protein>
<evidence type="ECO:0000256" key="2">
    <source>
        <dbReference type="ARBA" id="ARBA00010617"/>
    </source>
</evidence>
<dbReference type="GO" id="GO:0004497">
    <property type="term" value="F:monooxygenase activity"/>
    <property type="evidence" value="ECO:0007669"/>
    <property type="project" value="UniProtKB-KW"/>
</dbReference>
<dbReference type="InterPro" id="IPR053007">
    <property type="entry name" value="CYP450_monoxygenase_sec-met"/>
</dbReference>
<evidence type="ECO:0000313" key="8">
    <source>
        <dbReference type="EMBL" id="KAF1994862.1"/>
    </source>
</evidence>
<name>A0A6A5VYT4_9PLEO</name>
<keyword evidence="4 5" id="KW-0408">Iron</keyword>
<keyword evidence="6" id="KW-0503">Monooxygenase</keyword>
<dbReference type="GO" id="GO:0016705">
    <property type="term" value="F:oxidoreductase activity, acting on paired donors, with incorporation or reduction of molecular oxygen"/>
    <property type="evidence" value="ECO:0007669"/>
    <property type="project" value="InterPro"/>
</dbReference>
<dbReference type="PANTHER" id="PTHR47582">
    <property type="entry name" value="P450, PUTATIVE (EUROFUNG)-RELATED"/>
    <property type="match status" value="1"/>
</dbReference>
<keyword evidence="6" id="KW-0560">Oxidoreductase</keyword>
<feature type="transmembrane region" description="Helical" evidence="7">
    <location>
        <begin position="7"/>
        <end position="26"/>
    </location>
</feature>
<keyword evidence="7" id="KW-0812">Transmembrane</keyword>
<proteinExistence type="inferred from homology"/>
<dbReference type="InterPro" id="IPR017972">
    <property type="entry name" value="Cyt_P450_CS"/>
</dbReference>
<evidence type="ECO:0000313" key="9">
    <source>
        <dbReference type="Proteomes" id="UP000799779"/>
    </source>
</evidence>
<dbReference type="CDD" id="cd11040">
    <property type="entry name" value="CYP7_CYP8-like"/>
    <property type="match status" value="1"/>
</dbReference>
<evidence type="ECO:0000256" key="1">
    <source>
        <dbReference type="ARBA" id="ARBA00001971"/>
    </source>
</evidence>
<dbReference type="SUPFAM" id="SSF48264">
    <property type="entry name" value="Cytochrome P450"/>
    <property type="match status" value="1"/>
</dbReference>
<gene>
    <name evidence="8" type="ORF">P154DRAFT_526776</name>
</gene>
<dbReference type="PANTHER" id="PTHR47582:SF1">
    <property type="entry name" value="P450, PUTATIVE (EUROFUNG)-RELATED"/>
    <property type="match status" value="1"/>
</dbReference>
<keyword evidence="7" id="KW-0472">Membrane</keyword>
<dbReference type="InterPro" id="IPR036396">
    <property type="entry name" value="Cyt_P450_sf"/>
</dbReference>
<evidence type="ECO:0000256" key="3">
    <source>
        <dbReference type="ARBA" id="ARBA00022723"/>
    </source>
</evidence>
<comment type="cofactor">
    <cofactor evidence="1 5">
        <name>heme</name>
        <dbReference type="ChEBI" id="CHEBI:30413"/>
    </cofactor>
</comment>
<dbReference type="Proteomes" id="UP000799779">
    <property type="component" value="Unassembled WGS sequence"/>
</dbReference>
<keyword evidence="7" id="KW-1133">Transmembrane helix</keyword>
<dbReference type="Pfam" id="PF00067">
    <property type="entry name" value="p450"/>
    <property type="match status" value="1"/>
</dbReference>
<evidence type="ECO:0000256" key="7">
    <source>
        <dbReference type="SAM" id="Phobius"/>
    </source>
</evidence>
<dbReference type="PROSITE" id="PS00086">
    <property type="entry name" value="CYTOCHROME_P450"/>
    <property type="match status" value="1"/>
</dbReference>
<dbReference type="EMBL" id="ML977650">
    <property type="protein sequence ID" value="KAF1994862.1"/>
    <property type="molecule type" value="Genomic_DNA"/>
</dbReference>
<sequence>MATTTQIVGTIALASVALVMLANVFLSPKFDPREPPVLRPTIPFVGHIISLLRRGPLFLRELSTTCKHPVFTLPMMNSRTYIVASPEFASHVQRASSTLDFGQLLVEMAPRMVGLSAEGKAILEGREAIQEGRERMIEQAHHVINPRLFPSDMEGIGSSQLQQFNAHFHSLADGLETELYRLTTRLVTVATQHTFFGPENPFAMDPSLIEDFWTWESGIIGYMMGILPQWTVRDAYRGLEKCTSAFMEYAKKGRYVQASRLIRDRQQLHESNGVSLEDQARLEVAISMGFNVNAGISTFWVVNNIFSRPSLLVEIREEIAAHAVTAPKTISFAKLRDACPLLNSVYRETLRNTANLTSARWVKADTLIADTYLLKANTVVQIAGPIIHTDAATWGSDALSFNPRRFIHNLSGTKSLPDGTIPPTATKQNNVHPAAFRGFGGGSTLCPGRHFAQMEIICMTALLVMGWELGPVAGEKAVGWNPERDDAKFTIAVTKPVSEVRVKMERREKSARWEVCY</sequence>
<dbReference type="GO" id="GO:0005506">
    <property type="term" value="F:iron ion binding"/>
    <property type="evidence" value="ECO:0007669"/>
    <property type="project" value="InterPro"/>
</dbReference>
<dbReference type="Gene3D" id="1.10.630.10">
    <property type="entry name" value="Cytochrome P450"/>
    <property type="match status" value="1"/>
</dbReference>
<accession>A0A6A5VYT4</accession>
<keyword evidence="3 5" id="KW-0479">Metal-binding</keyword>
<evidence type="ECO:0000256" key="5">
    <source>
        <dbReference type="PIRSR" id="PIRSR602403-1"/>
    </source>
</evidence>